<accession>A0AA39Y8A3</accession>
<keyword evidence="2" id="KW-1185">Reference proteome</keyword>
<reference evidence="1" key="1">
    <citation type="submission" date="2023-06" db="EMBL/GenBank/DDBJ databases">
        <title>Multi-omics analyses reveal the molecular pathogenesis toolkit of Lasiodiplodia hormozganensis, a cross-kingdom pathogen.</title>
        <authorList>
            <person name="Felix C."/>
            <person name="Meneses R."/>
            <person name="Goncalves M.F.M."/>
            <person name="Tilleman L."/>
            <person name="Duarte A.S."/>
            <person name="Jorrin-Novo J.V."/>
            <person name="Van De Peer Y."/>
            <person name="Deforce D."/>
            <person name="Van Nieuwerburgh F."/>
            <person name="Esteves A.C."/>
            <person name="Alves A."/>
        </authorList>
    </citation>
    <scope>NUCLEOTIDE SEQUENCE</scope>
    <source>
        <strain evidence="1">CBS 339.90</strain>
    </source>
</reference>
<sequence>MSSLQNAGPAINTLPMENAYYCCKCLFGPMLLELYPACIECGVPACGSCKFTSLPELRAQTGAGCSPCDAHGASVLGFDNDPSPMMDRFVREQPTVAERLLAGAGSRSLTGLQDETDGMVRRLEYVADEYRPRM</sequence>
<name>A0AA39Y8A3_9PEZI</name>
<comment type="caution">
    <text evidence="1">The sequence shown here is derived from an EMBL/GenBank/DDBJ whole genome shotgun (WGS) entry which is preliminary data.</text>
</comment>
<dbReference type="AlphaFoldDB" id="A0AA39Y8A3"/>
<evidence type="ECO:0000313" key="1">
    <source>
        <dbReference type="EMBL" id="KAK0647763.1"/>
    </source>
</evidence>
<protein>
    <submittedName>
        <fullName evidence="1">Uncharacterized protein</fullName>
    </submittedName>
</protein>
<organism evidence="1 2">
    <name type="scientific">Lasiodiplodia hormozganensis</name>
    <dbReference type="NCBI Taxonomy" id="869390"/>
    <lineage>
        <taxon>Eukaryota</taxon>
        <taxon>Fungi</taxon>
        <taxon>Dikarya</taxon>
        <taxon>Ascomycota</taxon>
        <taxon>Pezizomycotina</taxon>
        <taxon>Dothideomycetes</taxon>
        <taxon>Dothideomycetes incertae sedis</taxon>
        <taxon>Botryosphaeriales</taxon>
        <taxon>Botryosphaeriaceae</taxon>
        <taxon>Lasiodiplodia</taxon>
    </lineage>
</organism>
<dbReference type="Proteomes" id="UP001175001">
    <property type="component" value="Unassembled WGS sequence"/>
</dbReference>
<evidence type="ECO:0000313" key="2">
    <source>
        <dbReference type="Proteomes" id="UP001175001"/>
    </source>
</evidence>
<dbReference type="EMBL" id="JAUJDW010000044">
    <property type="protein sequence ID" value="KAK0647763.1"/>
    <property type="molecule type" value="Genomic_DNA"/>
</dbReference>
<gene>
    <name evidence="1" type="ORF">DIS24_g7403</name>
</gene>
<proteinExistence type="predicted"/>